<dbReference type="HOGENOM" id="CLU_552384_0_0_1"/>
<organism evidence="2 3">
    <name type="scientific">Drosophila ananassae</name>
    <name type="common">Fruit fly</name>
    <dbReference type="NCBI Taxonomy" id="7217"/>
    <lineage>
        <taxon>Eukaryota</taxon>
        <taxon>Metazoa</taxon>
        <taxon>Ecdysozoa</taxon>
        <taxon>Arthropoda</taxon>
        <taxon>Hexapoda</taxon>
        <taxon>Insecta</taxon>
        <taxon>Pterygota</taxon>
        <taxon>Neoptera</taxon>
        <taxon>Endopterygota</taxon>
        <taxon>Diptera</taxon>
        <taxon>Brachycera</taxon>
        <taxon>Muscomorpha</taxon>
        <taxon>Ephydroidea</taxon>
        <taxon>Drosophilidae</taxon>
        <taxon>Drosophila</taxon>
        <taxon>Sophophora</taxon>
    </lineage>
</organism>
<name>B3MAU1_DROAN</name>
<feature type="region of interest" description="Disordered" evidence="1">
    <location>
        <begin position="421"/>
        <end position="451"/>
    </location>
</feature>
<sequence>MWGLKRGLSAAAATGRFRRFAPNINDFSQICSHAGRYRPSPPWTHGAAKGQCRNYQDLTKDPPELAKLYDRVCRTDRRPALKINFLKKCGLDGEPRNRRRKGGRNSEFSSWSKHSDRRAPKKDKNKKRLTGSDTMSFDSSADHYFSNPEKFKRLARRLMKSFDHKPKLSRSPRLEGSKSTSVENSNVEPYSSPTEISVKTLKAVNQWEDKWDEWEQIPRPRSFIHSYKSSFNTSTAFNSRTDLEPQFLIPVHSYHFDPIDVKKHRKSFMLSHSLNSIDFELSWPRGWPTLEPNAEESKPEIVQCRSVPKARSRRLARKLLRRKFAKAVSCQTEIPMSKCFFKYHTYVWRIPHRCRKSRKGKRKRFRKAVACQTERLWESCELCKPCREDKEPEKPYLVEMRKRQAREELRQYYLRMSNRLRPKFSPSSNPSRGKSPVAAVKDTESAVPKPEKANKELIGKMQLKLHQCLAVLALCDHIVGERLRKCRAECQAGK</sequence>
<dbReference type="Proteomes" id="UP000007801">
    <property type="component" value="Unassembled WGS sequence"/>
</dbReference>
<dbReference type="KEGG" id="dan:6507261"/>
<proteinExistence type="predicted"/>
<feature type="compositionally biased region" description="Basic residues" evidence="1">
    <location>
        <begin position="119"/>
        <end position="129"/>
    </location>
</feature>
<evidence type="ECO:0000256" key="1">
    <source>
        <dbReference type="SAM" id="MobiDB-lite"/>
    </source>
</evidence>
<gene>
    <name evidence="2" type="primary">Dana\GF24630</name>
    <name evidence="2" type="synonym">dana_GLEANR_9338</name>
    <name evidence="2" type="ORF">GF24630</name>
</gene>
<dbReference type="GeneID" id="6507261"/>
<feature type="compositionally biased region" description="Basic and acidic residues" evidence="1">
    <location>
        <begin position="441"/>
        <end position="451"/>
    </location>
</feature>
<feature type="compositionally biased region" description="Basic and acidic residues" evidence="1">
    <location>
        <begin position="162"/>
        <end position="176"/>
    </location>
</feature>
<evidence type="ECO:0000313" key="3">
    <source>
        <dbReference type="Proteomes" id="UP000007801"/>
    </source>
</evidence>
<feature type="region of interest" description="Disordered" evidence="1">
    <location>
        <begin position="92"/>
        <end position="139"/>
    </location>
</feature>
<feature type="region of interest" description="Disordered" evidence="1">
    <location>
        <begin position="162"/>
        <end position="193"/>
    </location>
</feature>
<evidence type="ECO:0000313" key="2">
    <source>
        <dbReference type="EMBL" id="EDV39175.1"/>
    </source>
</evidence>
<dbReference type="OrthoDB" id="7872810at2759"/>
<dbReference type="EMBL" id="CH902618">
    <property type="protein sequence ID" value="EDV39175.1"/>
    <property type="molecule type" value="Genomic_DNA"/>
</dbReference>
<reference evidence="2 3" key="1">
    <citation type="journal article" date="2007" name="Nature">
        <title>Evolution of genes and genomes on the Drosophila phylogeny.</title>
        <authorList>
            <consortium name="Drosophila 12 Genomes Consortium"/>
            <person name="Clark A.G."/>
            <person name="Eisen M.B."/>
            <person name="Smith D.R."/>
            <person name="Bergman C.M."/>
            <person name="Oliver B."/>
            <person name="Markow T.A."/>
            <person name="Kaufman T.C."/>
            <person name="Kellis M."/>
            <person name="Gelbart W."/>
            <person name="Iyer V.N."/>
            <person name="Pollard D.A."/>
            <person name="Sackton T.B."/>
            <person name="Larracuente A.M."/>
            <person name="Singh N.D."/>
            <person name="Abad J.P."/>
            <person name="Abt D.N."/>
            <person name="Adryan B."/>
            <person name="Aguade M."/>
            <person name="Akashi H."/>
            <person name="Anderson W.W."/>
            <person name="Aquadro C.F."/>
            <person name="Ardell D.H."/>
            <person name="Arguello R."/>
            <person name="Artieri C.G."/>
            <person name="Barbash D.A."/>
            <person name="Barker D."/>
            <person name="Barsanti P."/>
            <person name="Batterham P."/>
            <person name="Batzoglou S."/>
            <person name="Begun D."/>
            <person name="Bhutkar A."/>
            <person name="Blanco E."/>
            <person name="Bosak S.A."/>
            <person name="Bradley R.K."/>
            <person name="Brand A.D."/>
            <person name="Brent M.R."/>
            <person name="Brooks A.N."/>
            <person name="Brown R.H."/>
            <person name="Butlin R.K."/>
            <person name="Caggese C."/>
            <person name="Calvi B.R."/>
            <person name="Bernardo de Carvalho A."/>
            <person name="Caspi A."/>
            <person name="Castrezana S."/>
            <person name="Celniker S.E."/>
            <person name="Chang J.L."/>
            <person name="Chapple C."/>
            <person name="Chatterji S."/>
            <person name="Chinwalla A."/>
            <person name="Civetta A."/>
            <person name="Clifton S.W."/>
            <person name="Comeron J.M."/>
            <person name="Costello J.C."/>
            <person name="Coyne J.A."/>
            <person name="Daub J."/>
            <person name="David R.G."/>
            <person name="Delcher A.L."/>
            <person name="Delehaunty K."/>
            <person name="Do C.B."/>
            <person name="Ebling H."/>
            <person name="Edwards K."/>
            <person name="Eickbush T."/>
            <person name="Evans J.D."/>
            <person name="Filipski A."/>
            <person name="Findeiss S."/>
            <person name="Freyhult E."/>
            <person name="Fulton L."/>
            <person name="Fulton R."/>
            <person name="Garcia A.C."/>
            <person name="Gardiner A."/>
            <person name="Garfield D.A."/>
            <person name="Garvin B.E."/>
            <person name="Gibson G."/>
            <person name="Gilbert D."/>
            <person name="Gnerre S."/>
            <person name="Godfrey J."/>
            <person name="Good R."/>
            <person name="Gotea V."/>
            <person name="Gravely B."/>
            <person name="Greenberg A.J."/>
            <person name="Griffiths-Jones S."/>
            <person name="Gross S."/>
            <person name="Guigo R."/>
            <person name="Gustafson E.A."/>
            <person name="Haerty W."/>
            <person name="Hahn M.W."/>
            <person name="Halligan D.L."/>
            <person name="Halpern A.L."/>
            <person name="Halter G.M."/>
            <person name="Han M.V."/>
            <person name="Heger A."/>
            <person name="Hillier L."/>
            <person name="Hinrichs A.S."/>
            <person name="Holmes I."/>
            <person name="Hoskins R.A."/>
            <person name="Hubisz M.J."/>
            <person name="Hultmark D."/>
            <person name="Huntley M.A."/>
            <person name="Jaffe D.B."/>
            <person name="Jagadeeshan S."/>
            <person name="Jeck W.R."/>
            <person name="Johnson J."/>
            <person name="Jones C.D."/>
            <person name="Jordan W.C."/>
            <person name="Karpen G.H."/>
            <person name="Kataoka E."/>
            <person name="Keightley P.D."/>
            <person name="Kheradpour P."/>
            <person name="Kirkness E.F."/>
            <person name="Koerich L.B."/>
            <person name="Kristiansen K."/>
            <person name="Kudrna D."/>
            <person name="Kulathinal R.J."/>
            <person name="Kumar S."/>
            <person name="Kwok R."/>
            <person name="Lander E."/>
            <person name="Langley C.H."/>
            <person name="Lapoint R."/>
            <person name="Lazzaro B.P."/>
            <person name="Lee S.J."/>
            <person name="Levesque L."/>
            <person name="Li R."/>
            <person name="Lin C.F."/>
            <person name="Lin M.F."/>
            <person name="Lindblad-Toh K."/>
            <person name="Llopart A."/>
            <person name="Long M."/>
            <person name="Low L."/>
            <person name="Lozovsky E."/>
            <person name="Lu J."/>
            <person name="Luo M."/>
            <person name="Machado C.A."/>
            <person name="Makalowski W."/>
            <person name="Marzo M."/>
            <person name="Matsuda M."/>
            <person name="Matzkin L."/>
            <person name="McAllister B."/>
            <person name="McBride C.S."/>
            <person name="McKernan B."/>
            <person name="McKernan K."/>
            <person name="Mendez-Lago M."/>
            <person name="Minx P."/>
            <person name="Mollenhauer M.U."/>
            <person name="Montooth K."/>
            <person name="Mount S.M."/>
            <person name="Mu X."/>
            <person name="Myers E."/>
            <person name="Negre B."/>
            <person name="Newfeld S."/>
            <person name="Nielsen R."/>
            <person name="Noor M.A."/>
            <person name="O'Grady P."/>
            <person name="Pachter L."/>
            <person name="Papaceit M."/>
            <person name="Parisi M.J."/>
            <person name="Parisi M."/>
            <person name="Parts L."/>
            <person name="Pedersen J.S."/>
            <person name="Pesole G."/>
            <person name="Phillippy A.M."/>
            <person name="Ponting C.P."/>
            <person name="Pop M."/>
            <person name="Porcelli D."/>
            <person name="Powell J.R."/>
            <person name="Prohaska S."/>
            <person name="Pruitt K."/>
            <person name="Puig M."/>
            <person name="Quesneville H."/>
            <person name="Ram K.R."/>
            <person name="Rand D."/>
            <person name="Rasmussen M.D."/>
            <person name="Reed L.K."/>
            <person name="Reenan R."/>
            <person name="Reily A."/>
            <person name="Remington K.A."/>
            <person name="Rieger T.T."/>
            <person name="Ritchie M.G."/>
            <person name="Robin C."/>
            <person name="Rogers Y.H."/>
            <person name="Rohde C."/>
            <person name="Rozas J."/>
            <person name="Rubenfield M.J."/>
            <person name="Ruiz A."/>
            <person name="Russo S."/>
            <person name="Salzberg S.L."/>
            <person name="Sanchez-Gracia A."/>
            <person name="Saranga D.J."/>
            <person name="Sato H."/>
            <person name="Schaeffer S.W."/>
            <person name="Schatz M.C."/>
            <person name="Schlenke T."/>
            <person name="Schwartz R."/>
            <person name="Segarra C."/>
            <person name="Singh R.S."/>
            <person name="Sirot L."/>
            <person name="Sirota M."/>
            <person name="Sisneros N.B."/>
            <person name="Smith C.D."/>
            <person name="Smith T.F."/>
            <person name="Spieth J."/>
            <person name="Stage D.E."/>
            <person name="Stark A."/>
            <person name="Stephan W."/>
            <person name="Strausberg R.L."/>
            <person name="Strempel S."/>
            <person name="Sturgill D."/>
            <person name="Sutton G."/>
            <person name="Sutton G.G."/>
            <person name="Tao W."/>
            <person name="Teichmann S."/>
            <person name="Tobari Y.N."/>
            <person name="Tomimura Y."/>
            <person name="Tsolas J.M."/>
            <person name="Valente V.L."/>
            <person name="Venter E."/>
            <person name="Venter J.C."/>
            <person name="Vicario S."/>
            <person name="Vieira F.G."/>
            <person name="Vilella A.J."/>
            <person name="Villasante A."/>
            <person name="Walenz B."/>
            <person name="Wang J."/>
            <person name="Wasserman M."/>
            <person name="Watts T."/>
            <person name="Wilson D."/>
            <person name="Wilson R.K."/>
            <person name="Wing R.A."/>
            <person name="Wolfner M.F."/>
            <person name="Wong A."/>
            <person name="Wong G.K."/>
            <person name="Wu C.I."/>
            <person name="Wu G."/>
            <person name="Yamamoto D."/>
            <person name="Yang H.P."/>
            <person name="Yang S.P."/>
            <person name="Yorke J.A."/>
            <person name="Yoshida K."/>
            <person name="Zdobnov E."/>
            <person name="Zhang P."/>
            <person name="Zhang Y."/>
            <person name="Zimin A.V."/>
            <person name="Baldwin J."/>
            <person name="Abdouelleil A."/>
            <person name="Abdulkadir J."/>
            <person name="Abebe A."/>
            <person name="Abera B."/>
            <person name="Abreu J."/>
            <person name="Acer S.C."/>
            <person name="Aftuck L."/>
            <person name="Alexander A."/>
            <person name="An P."/>
            <person name="Anderson E."/>
            <person name="Anderson S."/>
            <person name="Arachi H."/>
            <person name="Azer M."/>
            <person name="Bachantsang P."/>
            <person name="Barry A."/>
            <person name="Bayul T."/>
            <person name="Berlin A."/>
            <person name="Bessette D."/>
            <person name="Bloom T."/>
            <person name="Blye J."/>
            <person name="Boguslavskiy L."/>
            <person name="Bonnet C."/>
            <person name="Boukhgalter B."/>
            <person name="Bourzgui I."/>
            <person name="Brown A."/>
            <person name="Cahill P."/>
            <person name="Channer S."/>
            <person name="Cheshatsang Y."/>
            <person name="Chuda L."/>
            <person name="Citroen M."/>
            <person name="Collymore A."/>
            <person name="Cooke P."/>
            <person name="Costello M."/>
            <person name="D'Aco K."/>
            <person name="Daza R."/>
            <person name="De Haan G."/>
            <person name="DeGray S."/>
            <person name="DeMaso C."/>
            <person name="Dhargay N."/>
            <person name="Dooley K."/>
            <person name="Dooley E."/>
            <person name="Doricent M."/>
            <person name="Dorje P."/>
            <person name="Dorjee K."/>
            <person name="Dupes A."/>
            <person name="Elong R."/>
            <person name="Falk J."/>
            <person name="Farina A."/>
            <person name="Faro S."/>
            <person name="Ferguson D."/>
            <person name="Fisher S."/>
            <person name="Foley C.D."/>
            <person name="Franke A."/>
            <person name="Friedrich D."/>
            <person name="Gadbois L."/>
            <person name="Gearin G."/>
            <person name="Gearin C.R."/>
            <person name="Giannoukos G."/>
            <person name="Goode T."/>
            <person name="Graham J."/>
            <person name="Grandbois E."/>
            <person name="Grewal S."/>
            <person name="Gyaltsen K."/>
            <person name="Hafez N."/>
            <person name="Hagos B."/>
            <person name="Hall J."/>
            <person name="Henson C."/>
            <person name="Hollinger A."/>
            <person name="Honan T."/>
            <person name="Huard M.D."/>
            <person name="Hughes L."/>
            <person name="Hurhula B."/>
            <person name="Husby M.E."/>
            <person name="Kamat A."/>
            <person name="Kanga B."/>
            <person name="Kashin S."/>
            <person name="Khazanovich D."/>
            <person name="Kisner P."/>
            <person name="Lance K."/>
            <person name="Lara M."/>
            <person name="Lee W."/>
            <person name="Lennon N."/>
            <person name="Letendre F."/>
            <person name="LeVine R."/>
            <person name="Lipovsky A."/>
            <person name="Liu X."/>
            <person name="Liu J."/>
            <person name="Liu S."/>
            <person name="Lokyitsang T."/>
            <person name="Lokyitsang Y."/>
            <person name="Lubonja R."/>
            <person name="Lui A."/>
            <person name="MacDonald P."/>
            <person name="Magnisalis V."/>
            <person name="Maru K."/>
            <person name="Matthews C."/>
            <person name="McCusker W."/>
            <person name="McDonough S."/>
            <person name="Mehta T."/>
            <person name="Meldrim J."/>
            <person name="Meneus L."/>
            <person name="Mihai O."/>
            <person name="Mihalev A."/>
            <person name="Mihova T."/>
            <person name="Mittelman R."/>
            <person name="Mlenga V."/>
            <person name="Montmayeur A."/>
            <person name="Mulrain L."/>
            <person name="Navidi A."/>
            <person name="Naylor J."/>
            <person name="Negash T."/>
            <person name="Nguyen T."/>
            <person name="Nguyen N."/>
            <person name="Nicol R."/>
            <person name="Norbu C."/>
            <person name="Norbu N."/>
            <person name="Novod N."/>
            <person name="O'Neill B."/>
            <person name="Osman S."/>
            <person name="Markiewicz E."/>
            <person name="Oyono O.L."/>
            <person name="Patti C."/>
            <person name="Phunkhang P."/>
            <person name="Pierre F."/>
            <person name="Priest M."/>
            <person name="Raghuraman S."/>
            <person name="Rege F."/>
            <person name="Reyes R."/>
            <person name="Rise C."/>
            <person name="Rogov P."/>
            <person name="Ross K."/>
            <person name="Ryan E."/>
            <person name="Settipalli S."/>
            <person name="Shea T."/>
            <person name="Sherpa N."/>
            <person name="Shi L."/>
            <person name="Shih D."/>
            <person name="Sparrow T."/>
            <person name="Spaulding J."/>
            <person name="Stalker J."/>
            <person name="Stange-Thomann N."/>
            <person name="Stavropoulos S."/>
            <person name="Stone C."/>
            <person name="Strader C."/>
            <person name="Tesfaye S."/>
            <person name="Thomson T."/>
            <person name="Thoulutsang Y."/>
            <person name="Thoulutsang D."/>
            <person name="Topham K."/>
            <person name="Topping I."/>
            <person name="Tsamla T."/>
            <person name="Vassiliev H."/>
            <person name="Vo A."/>
            <person name="Wangchuk T."/>
            <person name="Wangdi T."/>
            <person name="Weiand M."/>
            <person name="Wilkinson J."/>
            <person name="Wilson A."/>
            <person name="Yadav S."/>
            <person name="Young G."/>
            <person name="Yu Q."/>
            <person name="Zembek L."/>
            <person name="Zhong D."/>
            <person name="Zimmer A."/>
            <person name="Zwirko Z."/>
            <person name="Jaffe D.B."/>
            <person name="Alvarez P."/>
            <person name="Brockman W."/>
            <person name="Butler J."/>
            <person name="Chin C."/>
            <person name="Gnerre S."/>
            <person name="Grabherr M."/>
            <person name="Kleber M."/>
            <person name="Mauceli E."/>
            <person name="MacCallum I."/>
        </authorList>
    </citation>
    <scope>NUCLEOTIDE SEQUENCE [LARGE SCALE GENOMIC DNA]</scope>
    <source>
        <strain evidence="3">Tucson 14024-0371.13</strain>
    </source>
</reference>
<keyword evidence="3" id="KW-1185">Reference proteome</keyword>
<dbReference type="AlphaFoldDB" id="B3MAU1"/>
<dbReference type="InParanoid" id="B3MAU1"/>
<feature type="compositionally biased region" description="Polar residues" evidence="1">
    <location>
        <begin position="177"/>
        <end position="193"/>
    </location>
</feature>
<dbReference type="STRING" id="7217.B3MAU1"/>
<protein>
    <submittedName>
        <fullName evidence="2">Uncharacterized protein</fullName>
    </submittedName>
</protein>
<accession>B3MAU1</accession>